<reference evidence="2" key="1">
    <citation type="submission" date="2021-06" db="EMBL/GenBank/DDBJ databases">
        <authorList>
            <person name="Gannon L."/>
            <person name="Redgwell R T."/>
            <person name="Michniewski S."/>
            <person name="Harrison D C."/>
            <person name="Millard A."/>
        </authorList>
    </citation>
    <scope>NUCLEOTIDE SEQUENCE</scope>
</reference>
<accession>A0A8D9CEX8</accession>
<dbReference type="InterPro" id="IPR021109">
    <property type="entry name" value="Peptidase_aspartic_dom_sf"/>
</dbReference>
<dbReference type="PANTHER" id="PTHR38037:SF2">
    <property type="entry name" value="ATP-DEPENDENT ZINC PROTEASE DOMAIN-CONTAINING PROTEIN-RELATED"/>
    <property type="match status" value="1"/>
</dbReference>
<name>A0A8D9CEX8_9VIRU</name>
<keyword evidence="2" id="KW-0645">Protease</keyword>
<evidence type="ECO:0000313" key="2">
    <source>
        <dbReference type="EMBL" id="CAG7581484.1"/>
    </source>
</evidence>
<gene>
    <name evidence="2" type="ORF">SLAVMIC_00865</name>
</gene>
<dbReference type="EMBL" id="OU342829">
    <property type="protein sequence ID" value="CAG7581484.1"/>
    <property type="molecule type" value="Genomic_DNA"/>
</dbReference>
<dbReference type="GO" id="GO:0006508">
    <property type="term" value="P:proteolysis"/>
    <property type="evidence" value="ECO:0007669"/>
    <property type="project" value="UniProtKB-KW"/>
</dbReference>
<dbReference type="GO" id="GO:0008233">
    <property type="term" value="F:peptidase activity"/>
    <property type="evidence" value="ECO:0007669"/>
    <property type="project" value="UniProtKB-KW"/>
</dbReference>
<organism evidence="2">
    <name type="scientific">uncultured marine phage</name>
    <dbReference type="NCBI Taxonomy" id="707152"/>
    <lineage>
        <taxon>Viruses</taxon>
        <taxon>environmental samples</taxon>
    </lineage>
</organism>
<dbReference type="InterPro" id="IPR008503">
    <property type="entry name" value="Asp_endopeptidase"/>
</dbReference>
<keyword evidence="2" id="KW-0378">Hydrolase</keyword>
<proteinExistence type="predicted"/>
<evidence type="ECO:0000259" key="1">
    <source>
        <dbReference type="Pfam" id="PF05618"/>
    </source>
</evidence>
<dbReference type="PANTHER" id="PTHR38037">
    <property type="entry name" value="ZN_PROTEASE DOMAIN-CONTAINING PROTEIN"/>
    <property type="match status" value="1"/>
</dbReference>
<feature type="domain" description="Retropepsin-like aspartic endopeptidase" evidence="1">
    <location>
        <begin position="5"/>
        <end position="124"/>
    </location>
</feature>
<dbReference type="Gene3D" id="2.40.70.10">
    <property type="entry name" value="Acid Proteases"/>
    <property type="match status" value="1"/>
</dbReference>
<dbReference type="Pfam" id="PF05618">
    <property type="entry name" value="Zn_protease"/>
    <property type="match status" value="1"/>
</dbReference>
<protein>
    <submittedName>
        <fullName evidence="2">Putative protease</fullName>
    </submittedName>
</protein>
<dbReference type="SUPFAM" id="SSF50630">
    <property type="entry name" value="Acid proteases"/>
    <property type="match status" value="1"/>
</dbReference>
<sequence length="231" mass="27047">MKIIGRTDFFNFPELELNFVEVKIDTGAFSSALHCESAKLIDEVLVVDFGNGNVKVFEEYGTKRITSSNGTTQTRFSIVTTVELFGDIEYIEVTLANRSTMKSKCLLGRTFLSPNEILVYVRKRNLSIKSILPFFEGVENFNLYHEDRVLESKNIYELFNEIENLIYTKDIKKVNDFRKTTNMKRLEKYYFMNGETKVTLDKFPSFMYNSKEKGVEWYMNGEEYFKVEDEL</sequence>